<gene>
    <name evidence="5" type="ORF">EV681_3048</name>
</gene>
<evidence type="ECO:0000313" key="5">
    <source>
        <dbReference type="EMBL" id="RZT94627.1"/>
    </source>
</evidence>
<dbReference type="Proteomes" id="UP000293398">
    <property type="component" value="Unassembled WGS sequence"/>
</dbReference>
<reference evidence="5 6" key="1">
    <citation type="submission" date="2019-02" db="EMBL/GenBank/DDBJ databases">
        <title>Genomic Encyclopedia of Type Strains, Phase IV (KMG-IV): sequencing the most valuable type-strain genomes for metagenomic binning, comparative biology and taxonomic classification.</title>
        <authorList>
            <person name="Goeker M."/>
        </authorList>
    </citation>
    <scope>NUCLEOTIDE SEQUENCE [LARGE SCALE GENOMIC DNA]</scope>
    <source>
        <strain evidence="5 6">DSM 23814</strain>
    </source>
</reference>
<dbReference type="Gene3D" id="1.10.260.40">
    <property type="entry name" value="lambda repressor-like DNA-binding domains"/>
    <property type="match status" value="1"/>
</dbReference>
<comment type="caution">
    <text evidence="5">The sequence shown here is derived from an EMBL/GenBank/DDBJ whole genome shotgun (WGS) entry which is preliminary data.</text>
</comment>
<dbReference type="GO" id="GO:0003700">
    <property type="term" value="F:DNA-binding transcription factor activity"/>
    <property type="evidence" value="ECO:0007669"/>
    <property type="project" value="TreeGrafter"/>
</dbReference>
<dbReference type="GO" id="GO:0000976">
    <property type="term" value="F:transcription cis-regulatory region binding"/>
    <property type="evidence" value="ECO:0007669"/>
    <property type="project" value="TreeGrafter"/>
</dbReference>
<dbReference type="Pfam" id="PF00356">
    <property type="entry name" value="LacI"/>
    <property type="match status" value="1"/>
</dbReference>
<proteinExistence type="predicted"/>
<evidence type="ECO:0000256" key="3">
    <source>
        <dbReference type="ARBA" id="ARBA00023163"/>
    </source>
</evidence>
<keyword evidence="2" id="KW-0238">DNA-binding</keyword>
<dbReference type="PROSITE" id="PS00356">
    <property type="entry name" value="HTH_LACI_1"/>
    <property type="match status" value="1"/>
</dbReference>
<dbReference type="CDD" id="cd01392">
    <property type="entry name" value="HTH_LacI"/>
    <property type="match status" value="1"/>
</dbReference>
<dbReference type="RefSeq" id="WP_130304411.1">
    <property type="nucleotide sequence ID" value="NZ_SHKO01000002.1"/>
</dbReference>
<dbReference type="PANTHER" id="PTHR30146">
    <property type="entry name" value="LACI-RELATED TRANSCRIPTIONAL REPRESSOR"/>
    <property type="match status" value="1"/>
</dbReference>
<dbReference type="InterPro" id="IPR000843">
    <property type="entry name" value="HTH_LacI"/>
</dbReference>
<accession>A0A4Q7VEI8</accession>
<evidence type="ECO:0000256" key="1">
    <source>
        <dbReference type="ARBA" id="ARBA00023015"/>
    </source>
</evidence>
<dbReference type="InterPro" id="IPR028082">
    <property type="entry name" value="Peripla_BP_I"/>
</dbReference>
<organism evidence="5 6">
    <name type="scientific">Advenella incenata</name>
    <dbReference type="NCBI Taxonomy" id="267800"/>
    <lineage>
        <taxon>Bacteria</taxon>
        <taxon>Pseudomonadati</taxon>
        <taxon>Pseudomonadota</taxon>
        <taxon>Betaproteobacteria</taxon>
        <taxon>Burkholderiales</taxon>
        <taxon>Alcaligenaceae</taxon>
    </lineage>
</organism>
<keyword evidence="3" id="KW-0804">Transcription</keyword>
<dbReference type="AlphaFoldDB" id="A0A4Q7VEI8"/>
<dbReference type="OrthoDB" id="8770688at2"/>
<dbReference type="EMBL" id="SHKO01000002">
    <property type="protein sequence ID" value="RZT94627.1"/>
    <property type="molecule type" value="Genomic_DNA"/>
</dbReference>
<keyword evidence="1" id="KW-0805">Transcription regulation</keyword>
<dbReference type="PROSITE" id="PS50932">
    <property type="entry name" value="HTH_LACI_2"/>
    <property type="match status" value="1"/>
</dbReference>
<evidence type="ECO:0000259" key="4">
    <source>
        <dbReference type="PROSITE" id="PS50932"/>
    </source>
</evidence>
<sequence length="337" mass="37109">MKEYKRWVTMADVAERANVSMITVSRVIRTPDKVASETRARVQSAIKDLGYVPNEGAGDLSSQQNRTVGALIPTLTGSAFTSTIDGLSTRLRLAQHQLLFACTDYSSDKEEDFIATMLRRRPAGLVLTSATHTRETKALLDHCGIPVVEVWELPETSAHHAVGFSNHDAGFAMVKYLYELSYQRVGFIGNPLTSNRSLQRLYGYEAACRQYGNGQIRRISDNKQGPNNSKRGAQEFEALVAKWPDTDAVFCASDTLALGALSQAQRMGLSVPGDIAVAGFGDFEFSDEYGLDLTTVRVPGFQIGEFAAQLILNRDGVARHVPQRIDVGYEIVRRRTA</sequence>
<dbReference type="PANTHER" id="PTHR30146:SF33">
    <property type="entry name" value="TRANSCRIPTIONAL REGULATOR"/>
    <property type="match status" value="1"/>
</dbReference>
<evidence type="ECO:0000256" key="2">
    <source>
        <dbReference type="ARBA" id="ARBA00023125"/>
    </source>
</evidence>
<keyword evidence="6" id="KW-1185">Reference proteome</keyword>
<protein>
    <submittedName>
        <fullName evidence="5">LacI family transcriptional regulator</fullName>
    </submittedName>
</protein>
<dbReference type="InterPro" id="IPR010982">
    <property type="entry name" value="Lambda_DNA-bd_dom_sf"/>
</dbReference>
<name>A0A4Q7VEI8_9BURK</name>
<dbReference type="Pfam" id="PF13377">
    <property type="entry name" value="Peripla_BP_3"/>
    <property type="match status" value="1"/>
</dbReference>
<dbReference type="InterPro" id="IPR046335">
    <property type="entry name" value="LacI/GalR-like_sensor"/>
</dbReference>
<dbReference type="Gene3D" id="3.40.50.2300">
    <property type="match status" value="2"/>
</dbReference>
<dbReference type="SMART" id="SM00354">
    <property type="entry name" value="HTH_LACI"/>
    <property type="match status" value="1"/>
</dbReference>
<dbReference type="SUPFAM" id="SSF47413">
    <property type="entry name" value="lambda repressor-like DNA-binding domains"/>
    <property type="match status" value="1"/>
</dbReference>
<dbReference type="SUPFAM" id="SSF53822">
    <property type="entry name" value="Periplasmic binding protein-like I"/>
    <property type="match status" value="1"/>
</dbReference>
<feature type="domain" description="HTH lacI-type" evidence="4">
    <location>
        <begin position="8"/>
        <end position="62"/>
    </location>
</feature>
<dbReference type="CDD" id="cd01575">
    <property type="entry name" value="PBP1_GntR"/>
    <property type="match status" value="1"/>
</dbReference>
<evidence type="ECO:0000313" key="6">
    <source>
        <dbReference type="Proteomes" id="UP000293398"/>
    </source>
</evidence>